<name>A0ACC3CGW0_PYRYE</name>
<sequence>MAGVSSARASPPPRRRVGLAATAAAAAAAIAAAAVALSSLPTVGRAINFDLPPGQEECFYEEVHAGRKITGAYAVTQGSHMDIDMRVYNPKSLLVFEAIREGEGKFTIPADADGSYKLCFSNKMSMVSHKTVKLVVDNGEGPDLTGLAKKEHMDSVEQTLITIAHSARMIAFHQEEYRQLHDRHLVTVTSTNRRVKWWSLIECLAVLAVSGLQVAFIKRLFNKPMNKRMV</sequence>
<gene>
    <name evidence="1" type="ORF">I4F81_011474</name>
</gene>
<comment type="caution">
    <text evidence="1">The sequence shown here is derived from an EMBL/GenBank/DDBJ whole genome shotgun (WGS) entry which is preliminary data.</text>
</comment>
<protein>
    <submittedName>
        <fullName evidence="1">Uncharacterized protein</fullName>
    </submittedName>
</protein>
<reference evidence="1" key="1">
    <citation type="submission" date="2019-11" db="EMBL/GenBank/DDBJ databases">
        <title>Nori genome reveals adaptations in red seaweeds to the harsh intertidal environment.</title>
        <authorList>
            <person name="Wang D."/>
            <person name="Mao Y."/>
        </authorList>
    </citation>
    <scope>NUCLEOTIDE SEQUENCE</scope>
    <source>
        <tissue evidence="1">Gametophyte</tissue>
    </source>
</reference>
<evidence type="ECO:0000313" key="2">
    <source>
        <dbReference type="Proteomes" id="UP000798662"/>
    </source>
</evidence>
<dbReference type="EMBL" id="CM020620">
    <property type="protein sequence ID" value="KAK1868992.1"/>
    <property type="molecule type" value="Genomic_DNA"/>
</dbReference>
<keyword evidence="2" id="KW-1185">Reference proteome</keyword>
<evidence type="ECO:0000313" key="1">
    <source>
        <dbReference type="EMBL" id="KAK1868992.1"/>
    </source>
</evidence>
<proteinExistence type="predicted"/>
<accession>A0ACC3CGW0</accession>
<organism evidence="1 2">
    <name type="scientific">Pyropia yezoensis</name>
    <name type="common">Susabi-nori</name>
    <name type="synonym">Porphyra yezoensis</name>
    <dbReference type="NCBI Taxonomy" id="2788"/>
    <lineage>
        <taxon>Eukaryota</taxon>
        <taxon>Rhodophyta</taxon>
        <taxon>Bangiophyceae</taxon>
        <taxon>Bangiales</taxon>
        <taxon>Bangiaceae</taxon>
        <taxon>Pyropia</taxon>
    </lineage>
</organism>
<dbReference type="Proteomes" id="UP000798662">
    <property type="component" value="Chromosome 3"/>
</dbReference>